<gene>
    <name evidence="1" type="ORF">J2781_001588</name>
</gene>
<name>A0ABU1LD62_9FLAO</name>
<proteinExistence type="predicted"/>
<evidence type="ECO:0000313" key="2">
    <source>
        <dbReference type="Proteomes" id="UP001184853"/>
    </source>
</evidence>
<sequence length="169" mass="18331">MEYRDNEVFFAVTSNNLSKGSFTVNEFSITDGQDPNGHIYKGFTASCGSDGKFIFSIGRKGSKSVAEWFSARVPANRTTFDHDPGELNFAMIGTLVLEIGNKVCTFYNVALAQGHSGASNNWWFGGQQAMYNGGDTVINGASSNGIIELVEFMRGGNTVDQVKVTPKTF</sequence>
<accession>A0ABU1LD62</accession>
<reference evidence="1 2" key="1">
    <citation type="submission" date="2023-07" db="EMBL/GenBank/DDBJ databases">
        <title>Sorghum-associated microbial communities from plants grown in Nebraska, USA.</title>
        <authorList>
            <person name="Schachtman D."/>
        </authorList>
    </citation>
    <scope>NUCLEOTIDE SEQUENCE [LARGE SCALE GENOMIC DNA]</scope>
    <source>
        <strain evidence="1 2">DS1709</strain>
    </source>
</reference>
<dbReference type="Proteomes" id="UP001184853">
    <property type="component" value="Unassembled WGS sequence"/>
</dbReference>
<comment type="caution">
    <text evidence="1">The sequence shown here is derived from an EMBL/GenBank/DDBJ whole genome shotgun (WGS) entry which is preliminary data.</text>
</comment>
<protein>
    <submittedName>
        <fullName evidence="1">Uncharacterized protein</fullName>
    </submittedName>
</protein>
<dbReference type="RefSeq" id="WP_062162157.1">
    <property type="nucleotide sequence ID" value="NZ_JAVDQS010000003.1"/>
</dbReference>
<organism evidence="1 2">
    <name type="scientific">Chryseobacterium geocarposphaerae</name>
    <dbReference type="NCBI Taxonomy" id="1416776"/>
    <lineage>
        <taxon>Bacteria</taxon>
        <taxon>Pseudomonadati</taxon>
        <taxon>Bacteroidota</taxon>
        <taxon>Flavobacteriia</taxon>
        <taxon>Flavobacteriales</taxon>
        <taxon>Weeksellaceae</taxon>
        <taxon>Chryseobacterium group</taxon>
        <taxon>Chryseobacterium</taxon>
    </lineage>
</organism>
<evidence type="ECO:0000313" key="1">
    <source>
        <dbReference type="EMBL" id="MDR6404668.1"/>
    </source>
</evidence>
<keyword evidence="2" id="KW-1185">Reference proteome</keyword>
<dbReference type="EMBL" id="JAVDQS010000003">
    <property type="protein sequence ID" value="MDR6404668.1"/>
    <property type="molecule type" value="Genomic_DNA"/>
</dbReference>